<dbReference type="OrthoDB" id="9797415at2"/>
<dbReference type="GO" id="GO:0016791">
    <property type="term" value="F:phosphatase activity"/>
    <property type="evidence" value="ECO:0007669"/>
    <property type="project" value="TreeGrafter"/>
</dbReference>
<dbReference type="SFLD" id="SFLDG01129">
    <property type="entry name" value="C1.5:_HAD__Beta-PGM__Phosphata"/>
    <property type="match status" value="1"/>
</dbReference>
<dbReference type="InterPro" id="IPR006439">
    <property type="entry name" value="HAD-SF_hydro_IA"/>
</dbReference>
<dbReference type="Gene3D" id="3.40.50.1000">
    <property type="entry name" value="HAD superfamily/HAD-like"/>
    <property type="match status" value="1"/>
</dbReference>
<dbReference type="AlphaFoldDB" id="A0A5P8E4Z4"/>
<organism evidence="5 6">
    <name type="scientific">Pseudoprevotella muciniphila</name>
    <dbReference type="NCBI Taxonomy" id="2133944"/>
    <lineage>
        <taxon>Bacteria</taxon>
        <taxon>Pseudomonadati</taxon>
        <taxon>Bacteroidota</taxon>
        <taxon>Bacteroidia</taxon>
        <taxon>Bacteroidales</taxon>
        <taxon>Prevotellaceae</taxon>
        <taxon>Pseudoprevotella</taxon>
    </lineage>
</organism>
<evidence type="ECO:0000313" key="5">
    <source>
        <dbReference type="EMBL" id="QFQ11970.1"/>
    </source>
</evidence>
<dbReference type="EMBL" id="CP033459">
    <property type="protein sequence ID" value="QFQ11970.1"/>
    <property type="molecule type" value="Genomic_DNA"/>
</dbReference>
<dbReference type="SUPFAM" id="SSF56784">
    <property type="entry name" value="HAD-like"/>
    <property type="match status" value="1"/>
</dbReference>
<dbReference type="SFLD" id="SFLDS00003">
    <property type="entry name" value="Haloacid_Dehalogenase"/>
    <property type="match status" value="1"/>
</dbReference>
<evidence type="ECO:0000256" key="4">
    <source>
        <dbReference type="ARBA" id="ARBA00022842"/>
    </source>
</evidence>
<reference evidence="5 6" key="1">
    <citation type="submission" date="2018-11" db="EMBL/GenBank/DDBJ databases">
        <authorList>
            <person name="Na S.W."/>
            <person name="Baik M."/>
        </authorList>
    </citation>
    <scope>NUCLEOTIDE SEQUENCE [LARGE SCALE GENOMIC DNA]</scope>
    <source>
        <strain evidence="5 6">E39</strain>
    </source>
</reference>
<dbReference type="GO" id="GO:0044281">
    <property type="term" value="P:small molecule metabolic process"/>
    <property type="evidence" value="ECO:0007669"/>
    <property type="project" value="UniProtKB-ARBA"/>
</dbReference>
<dbReference type="KEGG" id="alq:C7Y71_002410"/>
<sequence length="238" mass="27492">MKFSDIKALLFDYGGTLDTNGRHWANVLFEGFCHAQVPVTEEQFRETYVFTERELAKTPIILPNDDFLTLLRKKTDIETQQLVRLKYWQTTETKRKELNEKIAVYCDDIVRKNLQITRPVLQNLKEKYKLVLVTNFYGNISAVLRAYELDFFDAIVESAVVGVRKPDPAIWQLGVVRAQCQPKQTIAIGDAFKKDILPANQLGCNTIWLKGETWQPENNDESIPNAIITSFKDIEKYL</sequence>
<keyword evidence="3 5" id="KW-0378">Hydrolase</keyword>
<evidence type="ECO:0000256" key="1">
    <source>
        <dbReference type="ARBA" id="ARBA00001946"/>
    </source>
</evidence>
<dbReference type="PRINTS" id="PR00413">
    <property type="entry name" value="HADHALOGNASE"/>
</dbReference>
<dbReference type="Pfam" id="PF00702">
    <property type="entry name" value="Hydrolase"/>
    <property type="match status" value="1"/>
</dbReference>
<evidence type="ECO:0000256" key="3">
    <source>
        <dbReference type="ARBA" id="ARBA00022801"/>
    </source>
</evidence>
<dbReference type="InterPro" id="IPR036412">
    <property type="entry name" value="HAD-like_sf"/>
</dbReference>
<dbReference type="GO" id="GO:0046872">
    <property type="term" value="F:metal ion binding"/>
    <property type="evidence" value="ECO:0007669"/>
    <property type="project" value="UniProtKB-KW"/>
</dbReference>
<dbReference type="NCBIfam" id="TIGR01509">
    <property type="entry name" value="HAD-SF-IA-v3"/>
    <property type="match status" value="1"/>
</dbReference>
<dbReference type="Gene3D" id="1.20.120.710">
    <property type="entry name" value="Haloacid dehalogenase hydrolase-like domain"/>
    <property type="match status" value="1"/>
</dbReference>
<dbReference type="InterPro" id="IPR023214">
    <property type="entry name" value="HAD_sf"/>
</dbReference>
<dbReference type="PANTHER" id="PTHR46470">
    <property type="entry name" value="N-ACYLNEURAMINATE-9-PHOSPHATASE"/>
    <property type="match status" value="1"/>
</dbReference>
<keyword evidence="4" id="KW-0460">Magnesium</keyword>
<proteinExistence type="predicted"/>
<protein>
    <submittedName>
        <fullName evidence="5">HAD family hydrolase</fullName>
    </submittedName>
</protein>
<keyword evidence="2" id="KW-0479">Metal-binding</keyword>
<dbReference type="PANTHER" id="PTHR46470:SF2">
    <property type="entry name" value="GLYCERALDEHYDE 3-PHOSPHATE PHOSPHATASE"/>
    <property type="match status" value="1"/>
</dbReference>
<comment type="cofactor">
    <cofactor evidence="1">
        <name>Mg(2+)</name>
        <dbReference type="ChEBI" id="CHEBI:18420"/>
    </cofactor>
</comment>
<dbReference type="NCBIfam" id="TIGR01549">
    <property type="entry name" value="HAD-SF-IA-v1"/>
    <property type="match status" value="1"/>
</dbReference>
<dbReference type="RefSeq" id="WP_111898930.1">
    <property type="nucleotide sequence ID" value="NZ_CP033459.1"/>
</dbReference>
<keyword evidence="6" id="KW-1185">Reference proteome</keyword>
<accession>A0A5P8E4Z4</accession>
<dbReference type="Proteomes" id="UP000249375">
    <property type="component" value="Chromosome"/>
</dbReference>
<evidence type="ECO:0000256" key="2">
    <source>
        <dbReference type="ARBA" id="ARBA00022723"/>
    </source>
</evidence>
<evidence type="ECO:0000313" key="6">
    <source>
        <dbReference type="Proteomes" id="UP000249375"/>
    </source>
</evidence>
<name>A0A5P8E4Z4_9BACT</name>
<gene>
    <name evidence="5" type="ORF">C7Y71_002410</name>
</gene>
<dbReference type="InterPro" id="IPR051400">
    <property type="entry name" value="HAD-like_hydrolase"/>
</dbReference>